<sequence length="279" mass="28374">MSSTVRRAAVLGSPIAHSLSPTLHNAAYTALGLDGWHYDRFDVDEAGLAGFVAAMGAEWAGLSLTMPLKRVLLDVADHVDPVAAAIGAGNTLVCTEIGRTAFNTDVTGIVESLRAAGAHPGRAVVLGAGGTAQAALAALAAMDVDRVEVLVRDAGRAGELRATADRLGTEPEVLEVLDDPTAAARLIDGADVVVSTLPAGAADPLAGARWRPGTVLLDAIYAPWPTVLAGGAAAAGATIVSGLEMLLQQAVAQVELMTGRPGPVEEMRRALDAAVLARS</sequence>
<evidence type="ECO:0000256" key="1">
    <source>
        <dbReference type="ARBA" id="ARBA00004871"/>
    </source>
</evidence>
<dbReference type="Proteomes" id="UP001494902">
    <property type="component" value="Unassembled WGS sequence"/>
</dbReference>
<dbReference type="GO" id="GO:0004764">
    <property type="term" value="F:shikimate 3-dehydrogenase (NADP+) activity"/>
    <property type="evidence" value="ECO:0007669"/>
    <property type="project" value="UniProtKB-EC"/>
</dbReference>
<evidence type="ECO:0000313" key="6">
    <source>
        <dbReference type="EMBL" id="MEQ3550000.1"/>
    </source>
</evidence>
<proteinExistence type="predicted"/>
<feature type="domain" description="SDH C-terminal" evidence="5">
    <location>
        <begin position="242"/>
        <end position="271"/>
    </location>
</feature>
<accession>A0ABV1K696</accession>
<feature type="domain" description="Saccharopine dehydrogenase NADP binding" evidence="3">
    <location>
        <begin position="124"/>
        <end position="240"/>
    </location>
</feature>
<dbReference type="InterPro" id="IPR041121">
    <property type="entry name" value="SDH_C"/>
</dbReference>
<dbReference type="InterPro" id="IPR036291">
    <property type="entry name" value="NAD(P)-bd_dom_sf"/>
</dbReference>
<keyword evidence="7" id="KW-1185">Reference proteome</keyword>
<comment type="pathway">
    <text evidence="1">Metabolic intermediate biosynthesis; chorismate biosynthesis; chorismate from D-erythrose 4-phosphate and phosphoenolpyruvate: step 4/7.</text>
</comment>
<dbReference type="SUPFAM" id="SSF51735">
    <property type="entry name" value="NAD(P)-binding Rossmann-fold domains"/>
    <property type="match status" value="1"/>
</dbReference>
<keyword evidence="2" id="KW-0057">Aromatic amino acid biosynthesis</keyword>
<comment type="caution">
    <text evidence="6">The sequence shown here is derived from an EMBL/GenBank/DDBJ whole genome shotgun (WGS) entry which is preliminary data.</text>
</comment>
<dbReference type="InterPro" id="IPR046346">
    <property type="entry name" value="Aminoacid_DH-like_N_sf"/>
</dbReference>
<dbReference type="Pfam" id="PF03435">
    <property type="entry name" value="Sacchrp_dh_NADP"/>
    <property type="match status" value="1"/>
</dbReference>
<dbReference type="InterPro" id="IPR013708">
    <property type="entry name" value="Shikimate_DH-bd_N"/>
</dbReference>
<dbReference type="Gene3D" id="3.40.50.10860">
    <property type="entry name" value="Leucine Dehydrogenase, chain A, domain 1"/>
    <property type="match status" value="1"/>
</dbReference>
<protein>
    <submittedName>
        <fullName evidence="6">Shikimate dehydrogenase</fullName>
        <ecNumber evidence="6">1.1.1.25</ecNumber>
    </submittedName>
</protein>
<dbReference type="Pfam" id="PF18317">
    <property type="entry name" value="SDH_C"/>
    <property type="match status" value="1"/>
</dbReference>
<dbReference type="EC" id="1.1.1.25" evidence="6"/>
<dbReference type="InterPro" id="IPR005097">
    <property type="entry name" value="Sacchrp_dh_NADP-bd"/>
</dbReference>
<gene>
    <name evidence="6" type="ORF">WIS52_05915</name>
</gene>
<evidence type="ECO:0000313" key="7">
    <source>
        <dbReference type="Proteomes" id="UP001494902"/>
    </source>
</evidence>
<dbReference type="Pfam" id="PF08501">
    <property type="entry name" value="Shikimate_dh_N"/>
    <property type="match status" value="1"/>
</dbReference>
<organism evidence="6 7">
    <name type="scientific">Pseudonocardia nematodicida</name>
    <dbReference type="NCBI Taxonomy" id="1206997"/>
    <lineage>
        <taxon>Bacteria</taxon>
        <taxon>Bacillati</taxon>
        <taxon>Actinomycetota</taxon>
        <taxon>Actinomycetes</taxon>
        <taxon>Pseudonocardiales</taxon>
        <taxon>Pseudonocardiaceae</taxon>
        <taxon>Pseudonocardia</taxon>
    </lineage>
</organism>
<keyword evidence="6" id="KW-0560">Oxidoreductase</keyword>
<evidence type="ECO:0000256" key="2">
    <source>
        <dbReference type="ARBA" id="ARBA00023141"/>
    </source>
</evidence>
<dbReference type="EMBL" id="JBEDNQ010000002">
    <property type="protein sequence ID" value="MEQ3550000.1"/>
    <property type="molecule type" value="Genomic_DNA"/>
</dbReference>
<dbReference type="Gene3D" id="3.40.50.720">
    <property type="entry name" value="NAD(P)-binding Rossmann-like Domain"/>
    <property type="match status" value="1"/>
</dbReference>
<dbReference type="PANTHER" id="PTHR21089">
    <property type="entry name" value="SHIKIMATE DEHYDROGENASE"/>
    <property type="match status" value="1"/>
</dbReference>
<evidence type="ECO:0000259" key="5">
    <source>
        <dbReference type="Pfam" id="PF18317"/>
    </source>
</evidence>
<dbReference type="NCBIfam" id="NF001311">
    <property type="entry name" value="PRK00258.1-3"/>
    <property type="match status" value="1"/>
</dbReference>
<dbReference type="RefSeq" id="WP_349297088.1">
    <property type="nucleotide sequence ID" value="NZ_JBEDNQ010000002.1"/>
</dbReference>
<evidence type="ECO:0000259" key="3">
    <source>
        <dbReference type="Pfam" id="PF03435"/>
    </source>
</evidence>
<dbReference type="SUPFAM" id="SSF53223">
    <property type="entry name" value="Aminoacid dehydrogenase-like, N-terminal domain"/>
    <property type="match status" value="1"/>
</dbReference>
<reference evidence="6 7" key="1">
    <citation type="submission" date="2024-03" db="EMBL/GenBank/DDBJ databases">
        <title>Draft genome sequence of Pseudonocardia nematodicida JCM 31783.</title>
        <authorList>
            <person name="Butdee W."/>
            <person name="Duangmal K."/>
        </authorList>
    </citation>
    <scope>NUCLEOTIDE SEQUENCE [LARGE SCALE GENOMIC DNA]</scope>
    <source>
        <strain evidence="6 7">JCM 31783</strain>
    </source>
</reference>
<keyword evidence="2" id="KW-0028">Amino-acid biosynthesis</keyword>
<name>A0ABV1K696_9PSEU</name>
<dbReference type="InterPro" id="IPR022893">
    <property type="entry name" value="Shikimate_DH_fam"/>
</dbReference>
<dbReference type="PANTHER" id="PTHR21089:SF1">
    <property type="entry name" value="BIFUNCTIONAL 3-DEHYDROQUINATE DEHYDRATASE_SHIKIMATE DEHYDROGENASE, CHLOROPLASTIC"/>
    <property type="match status" value="1"/>
</dbReference>
<feature type="domain" description="Shikimate dehydrogenase substrate binding N-terminal" evidence="4">
    <location>
        <begin position="10"/>
        <end position="92"/>
    </location>
</feature>
<evidence type="ECO:0000259" key="4">
    <source>
        <dbReference type="Pfam" id="PF08501"/>
    </source>
</evidence>